<sequence>MIDNKLFISSDTKELLITDVKTLYNRRIIGADIKDNKLYLLNKDDENIKIARVTILDVSDLKQIKELSIGPVRNTMPQDIFIYK</sequence>
<dbReference type="RefSeq" id="WP_223919294.1">
    <property type="nucleotide sequence ID" value="NZ_JARUIS010000021.1"/>
</dbReference>
<evidence type="ECO:0000313" key="1">
    <source>
        <dbReference type="EMBL" id="MDS1004465.1"/>
    </source>
</evidence>
<protein>
    <submittedName>
        <fullName evidence="1">Uncharacterized protein</fullName>
    </submittedName>
</protein>
<proteinExistence type="predicted"/>
<evidence type="ECO:0000313" key="2">
    <source>
        <dbReference type="Proteomes" id="UP001182303"/>
    </source>
</evidence>
<dbReference type="EMBL" id="JARUIS010000021">
    <property type="protein sequence ID" value="MDS1004465.1"/>
    <property type="molecule type" value="Genomic_DNA"/>
</dbReference>
<dbReference type="Proteomes" id="UP001182303">
    <property type="component" value="Unassembled WGS sequence"/>
</dbReference>
<accession>A0AAE4JTG0</accession>
<organism evidence="1 2">
    <name type="scientific">Clostridium sporogenes</name>
    <dbReference type="NCBI Taxonomy" id="1509"/>
    <lineage>
        <taxon>Bacteria</taxon>
        <taxon>Bacillati</taxon>
        <taxon>Bacillota</taxon>
        <taxon>Clostridia</taxon>
        <taxon>Eubacteriales</taxon>
        <taxon>Clostridiaceae</taxon>
        <taxon>Clostridium</taxon>
    </lineage>
</organism>
<reference evidence="1" key="1">
    <citation type="submission" date="2023-04" db="EMBL/GenBank/DDBJ databases">
        <title>Assessment of the microbiological origin of a defect in Grana Padano cheese.</title>
        <authorList>
            <person name="Zago M."/>
            <person name="Rossetti L."/>
            <person name="Bonvini B."/>
            <person name="Carminati D."/>
            <person name="Giraffa G."/>
        </authorList>
    </citation>
    <scope>NUCLEOTIDE SEQUENCE</scope>
    <source>
        <strain evidence="1">4990</strain>
    </source>
</reference>
<name>A0AAE4JTG0_CLOSG</name>
<dbReference type="AlphaFoldDB" id="A0AAE4JTG0"/>
<gene>
    <name evidence="1" type="ORF">P9J83_13285</name>
</gene>
<comment type="caution">
    <text evidence="1">The sequence shown here is derived from an EMBL/GenBank/DDBJ whole genome shotgun (WGS) entry which is preliminary data.</text>
</comment>